<dbReference type="EMBL" id="OX459960">
    <property type="protein sequence ID" value="CAI9165405.1"/>
    <property type="molecule type" value="Genomic_DNA"/>
</dbReference>
<name>A0ABN8YUY9_RANTA</name>
<feature type="compositionally biased region" description="Gly residues" evidence="1">
    <location>
        <begin position="16"/>
        <end position="26"/>
    </location>
</feature>
<sequence>MVREEEAASSDFSYCSGGGARGGGGDRICSHAPAPSQLPGGSGEGPSHPRPSRPRFPPPPSYRCSAFPGLSPPTPDPPQHLSADLNP</sequence>
<evidence type="ECO:0000313" key="2">
    <source>
        <dbReference type="EMBL" id="CAI9165405.1"/>
    </source>
</evidence>
<reference evidence="2" key="1">
    <citation type="submission" date="2023-04" db="EMBL/GenBank/DDBJ databases">
        <authorList>
            <consortium name="ELIXIR-Norway"/>
        </authorList>
    </citation>
    <scope>NUCLEOTIDE SEQUENCE [LARGE SCALE GENOMIC DNA]</scope>
</reference>
<keyword evidence="3" id="KW-1185">Reference proteome</keyword>
<evidence type="ECO:0000256" key="1">
    <source>
        <dbReference type="SAM" id="MobiDB-lite"/>
    </source>
</evidence>
<gene>
    <name evidence="2" type="ORF">MRATA1EN1_LOCUS14367</name>
</gene>
<protein>
    <submittedName>
        <fullName evidence="2">Uncharacterized protein</fullName>
    </submittedName>
</protein>
<accession>A0ABN8YUY9</accession>
<dbReference type="Proteomes" id="UP001176941">
    <property type="component" value="Chromosome 24"/>
</dbReference>
<evidence type="ECO:0000313" key="3">
    <source>
        <dbReference type="Proteomes" id="UP001176941"/>
    </source>
</evidence>
<proteinExistence type="predicted"/>
<organism evidence="2 3">
    <name type="scientific">Rangifer tarandus platyrhynchus</name>
    <name type="common">Svalbard reindeer</name>
    <dbReference type="NCBI Taxonomy" id="3082113"/>
    <lineage>
        <taxon>Eukaryota</taxon>
        <taxon>Metazoa</taxon>
        <taxon>Chordata</taxon>
        <taxon>Craniata</taxon>
        <taxon>Vertebrata</taxon>
        <taxon>Euteleostomi</taxon>
        <taxon>Mammalia</taxon>
        <taxon>Eutheria</taxon>
        <taxon>Laurasiatheria</taxon>
        <taxon>Artiodactyla</taxon>
        <taxon>Ruminantia</taxon>
        <taxon>Pecora</taxon>
        <taxon>Cervidae</taxon>
        <taxon>Odocoileinae</taxon>
        <taxon>Rangifer</taxon>
    </lineage>
</organism>
<feature type="region of interest" description="Disordered" evidence="1">
    <location>
        <begin position="1"/>
        <end position="87"/>
    </location>
</feature>